<keyword evidence="3" id="KW-1185">Reference proteome</keyword>
<feature type="region of interest" description="Disordered" evidence="1">
    <location>
        <begin position="317"/>
        <end position="410"/>
    </location>
</feature>
<evidence type="ECO:0000313" key="2">
    <source>
        <dbReference type="EMBL" id="KAK5061494.1"/>
    </source>
</evidence>
<reference evidence="2 3" key="1">
    <citation type="submission" date="2023-08" db="EMBL/GenBank/DDBJ databases">
        <title>Black Yeasts Isolated from many extreme environments.</title>
        <authorList>
            <person name="Coleine C."/>
            <person name="Stajich J.E."/>
            <person name="Selbmann L."/>
        </authorList>
    </citation>
    <scope>NUCLEOTIDE SEQUENCE [LARGE SCALE GENOMIC DNA]</scope>
    <source>
        <strain evidence="2 3">CCFEE 5792</strain>
    </source>
</reference>
<feature type="compositionally biased region" description="Low complexity" evidence="1">
    <location>
        <begin position="355"/>
        <end position="367"/>
    </location>
</feature>
<feature type="region of interest" description="Disordered" evidence="1">
    <location>
        <begin position="138"/>
        <end position="160"/>
    </location>
</feature>
<proteinExistence type="predicted"/>
<name>A0AAV9NLV7_9EURO</name>
<feature type="compositionally biased region" description="Basic and acidic residues" evidence="1">
    <location>
        <begin position="368"/>
        <end position="378"/>
    </location>
</feature>
<feature type="region of interest" description="Disordered" evidence="1">
    <location>
        <begin position="427"/>
        <end position="487"/>
    </location>
</feature>
<comment type="caution">
    <text evidence="2">The sequence shown here is derived from an EMBL/GenBank/DDBJ whole genome shotgun (WGS) entry which is preliminary data.</text>
</comment>
<gene>
    <name evidence="2" type="ORF">LTR84_008038</name>
</gene>
<feature type="compositionally biased region" description="Pro residues" evidence="1">
    <location>
        <begin position="343"/>
        <end position="353"/>
    </location>
</feature>
<accession>A0AAV9NLV7</accession>
<dbReference type="EMBL" id="JAVRRD010000003">
    <property type="protein sequence ID" value="KAK5061494.1"/>
    <property type="molecule type" value="Genomic_DNA"/>
</dbReference>
<dbReference type="AlphaFoldDB" id="A0AAV9NLV7"/>
<dbReference type="Proteomes" id="UP001358417">
    <property type="component" value="Unassembled WGS sequence"/>
</dbReference>
<evidence type="ECO:0000313" key="3">
    <source>
        <dbReference type="Proteomes" id="UP001358417"/>
    </source>
</evidence>
<feature type="compositionally biased region" description="Polar residues" evidence="1">
    <location>
        <begin position="439"/>
        <end position="460"/>
    </location>
</feature>
<dbReference type="GeneID" id="89976203"/>
<feature type="compositionally biased region" description="Basic and acidic residues" evidence="1">
    <location>
        <begin position="138"/>
        <end position="152"/>
    </location>
</feature>
<organism evidence="2 3">
    <name type="scientific">Exophiala bonariae</name>
    <dbReference type="NCBI Taxonomy" id="1690606"/>
    <lineage>
        <taxon>Eukaryota</taxon>
        <taxon>Fungi</taxon>
        <taxon>Dikarya</taxon>
        <taxon>Ascomycota</taxon>
        <taxon>Pezizomycotina</taxon>
        <taxon>Eurotiomycetes</taxon>
        <taxon>Chaetothyriomycetidae</taxon>
        <taxon>Chaetothyriales</taxon>
        <taxon>Herpotrichiellaceae</taxon>
        <taxon>Exophiala</taxon>
    </lineage>
</organism>
<dbReference type="RefSeq" id="XP_064710591.1">
    <property type="nucleotide sequence ID" value="XM_064851588.1"/>
</dbReference>
<sequence length="487" mass="53036">MDVRPASPTHAFDPSPALAHDLDNFSPLNQEDTAMGSLSEFDGNDASAKNVRFTQNLPMHGRHSIATTHVPLLPPVASASQLPKHSFSIHNPVPGVDISAYIDQCRRLNTQLRETHESERRVWDIERTALKARIKELEQKINRARDPKRRSSNDSSAANRDSFRTSFASYNGFNGPARGRILSEPATHLAQPVWKGPEFTPPVTRVFSHDDDIAHLPSISENAPLAPLTKEVSPTSQERAESIPVPIEQVDKTLDGITLRSTALTSSFNKVASPQFISPVQSPSPRPKHPADGLMQVEIKGLLSPLDEKLKRHAGHTPMAFDGTVSSSASSERITPRQEKPYAPVPTRRPPLRPSENSDSYFSFSSEAGRHTDVKDQIIQEEPEMEEDPVHATEEDPALTGPLMLDPGAKSEASSTFLGLVDAKLSEAAAARRSRKDSLLSNGSQDTGTNGRDEASSAQADNDGPKLRVRNSTNFGSAWGQDAPGCS</sequence>
<feature type="compositionally biased region" description="Polar residues" evidence="1">
    <location>
        <begin position="324"/>
        <end position="333"/>
    </location>
</feature>
<evidence type="ECO:0008006" key="4">
    <source>
        <dbReference type="Google" id="ProtNLM"/>
    </source>
</evidence>
<protein>
    <recommendedName>
        <fullName evidence="4">DUF4048 domain-containing protein</fullName>
    </recommendedName>
</protein>
<evidence type="ECO:0000256" key="1">
    <source>
        <dbReference type="SAM" id="MobiDB-lite"/>
    </source>
</evidence>